<dbReference type="Pfam" id="PF01171">
    <property type="entry name" value="ATP_bind_3"/>
    <property type="match status" value="1"/>
</dbReference>
<evidence type="ECO:0000256" key="5">
    <source>
        <dbReference type="ARBA" id="ARBA00022741"/>
    </source>
</evidence>
<protein>
    <recommendedName>
        <fullName evidence="8">tRNA(Ile)-lysidine synthase</fullName>
        <ecNumber evidence="8">6.3.4.19</ecNumber>
    </recommendedName>
    <alternativeName>
        <fullName evidence="8">tRNA(Ile)-2-lysyl-cytidine synthase</fullName>
    </alternativeName>
    <alternativeName>
        <fullName evidence="8">tRNA(Ile)-lysidine synthetase</fullName>
    </alternativeName>
</protein>
<dbReference type="GO" id="GO:0032267">
    <property type="term" value="F:tRNA(Ile)-lysidine synthase activity"/>
    <property type="evidence" value="ECO:0007669"/>
    <property type="project" value="UniProtKB-EC"/>
</dbReference>
<dbReference type="HAMAP" id="MF_01161">
    <property type="entry name" value="tRNA_Ile_lys_synt"/>
    <property type="match status" value="1"/>
</dbReference>
<evidence type="ECO:0000256" key="7">
    <source>
        <dbReference type="ARBA" id="ARBA00048539"/>
    </source>
</evidence>
<comment type="catalytic activity">
    <reaction evidence="7 8">
        <text>cytidine(34) in tRNA(Ile2) + L-lysine + ATP = lysidine(34) in tRNA(Ile2) + AMP + diphosphate + H(+)</text>
        <dbReference type="Rhea" id="RHEA:43744"/>
        <dbReference type="Rhea" id="RHEA-COMP:10625"/>
        <dbReference type="Rhea" id="RHEA-COMP:10670"/>
        <dbReference type="ChEBI" id="CHEBI:15378"/>
        <dbReference type="ChEBI" id="CHEBI:30616"/>
        <dbReference type="ChEBI" id="CHEBI:32551"/>
        <dbReference type="ChEBI" id="CHEBI:33019"/>
        <dbReference type="ChEBI" id="CHEBI:82748"/>
        <dbReference type="ChEBI" id="CHEBI:83665"/>
        <dbReference type="ChEBI" id="CHEBI:456215"/>
        <dbReference type="EC" id="6.3.4.19"/>
    </reaction>
</comment>
<accession>A0A2X3V9G2</accession>
<dbReference type="STRING" id="1123303.GCA_000372425_01070"/>
<dbReference type="InterPro" id="IPR011063">
    <property type="entry name" value="TilS/TtcA_N"/>
</dbReference>
<dbReference type="AlphaFoldDB" id="A0A2X3V9G2"/>
<name>A0A2X3V9G2_9STRE</name>
<dbReference type="NCBIfam" id="TIGR02432">
    <property type="entry name" value="lysidine_TilS_N"/>
    <property type="match status" value="1"/>
</dbReference>
<proteinExistence type="inferred from homology"/>
<dbReference type="GO" id="GO:0006400">
    <property type="term" value="P:tRNA modification"/>
    <property type="evidence" value="ECO:0007669"/>
    <property type="project" value="UniProtKB-UniRule"/>
</dbReference>
<feature type="domain" description="Lysidine-tRNA(Ile) synthetase C-terminal" evidence="9">
    <location>
        <begin position="344"/>
        <end position="416"/>
    </location>
</feature>
<evidence type="ECO:0000313" key="11">
    <source>
        <dbReference type="Proteomes" id="UP000249495"/>
    </source>
</evidence>
<evidence type="ECO:0000256" key="8">
    <source>
        <dbReference type="HAMAP-Rule" id="MF_01161"/>
    </source>
</evidence>
<keyword evidence="2 8" id="KW-0963">Cytoplasm</keyword>
<dbReference type="SUPFAM" id="SSF56037">
    <property type="entry name" value="PheT/TilS domain"/>
    <property type="match status" value="1"/>
</dbReference>
<dbReference type="Gene3D" id="3.40.50.620">
    <property type="entry name" value="HUPs"/>
    <property type="match status" value="1"/>
</dbReference>
<dbReference type="KEGG" id="sfer:NCTC12278_00012"/>
<sequence>MTYQKILHYVQSQGFFSEHGNVLIAVSGGVDSMNLLHFLHIHQKELGIVIAIAHINHKQRPESDNEEAYLKKWAFDHQVAFYSQSFTGKFSEKTARDFRYAFFKRIMEEQNISALVTAHHAEDQAETVFLRLLRGARLRHLGGMKEVQSFGKGELIRPFLTFDKSQLPSVFHFEDDSNQETTFLRNRIRNTYFPQLKEENPQFSKQLLSLGKETDFLLEAFQQLTANLDCRDCQVFHSQKPAVQYFLLQDYLSQFSDLNLSKAQFEEVLHILRTKDHYNHLLKNGYYITKTKERFTISKISPETDSHENEKMLEYGNIVSFGQYRFSFRDQDSQGIPLFSQSPLLLRHRRPGDRIQLGNYSKKLRRLFIDDKIPPQERQNALIAEQDGEIVAICLSGRTYLRKEFKDGIMKGKLCIQKVKEG</sequence>
<dbReference type="GO" id="GO:0005524">
    <property type="term" value="F:ATP binding"/>
    <property type="evidence" value="ECO:0007669"/>
    <property type="project" value="UniProtKB-UniRule"/>
</dbReference>
<dbReference type="SUPFAM" id="SSF52402">
    <property type="entry name" value="Adenine nucleotide alpha hydrolases-like"/>
    <property type="match status" value="1"/>
</dbReference>
<evidence type="ECO:0000256" key="4">
    <source>
        <dbReference type="ARBA" id="ARBA00022694"/>
    </source>
</evidence>
<dbReference type="Proteomes" id="UP000249495">
    <property type="component" value="Chromosome 1"/>
</dbReference>
<dbReference type="EC" id="6.3.4.19" evidence="8"/>
<dbReference type="InterPro" id="IPR012796">
    <property type="entry name" value="Lysidine-tRNA-synth_C"/>
</dbReference>
<dbReference type="GO" id="GO:0005737">
    <property type="term" value="C:cytoplasm"/>
    <property type="evidence" value="ECO:0007669"/>
    <property type="project" value="UniProtKB-SubCell"/>
</dbReference>
<feature type="binding site" evidence="8">
    <location>
        <begin position="27"/>
        <end position="32"/>
    </location>
    <ligand>
        <name>ATP</name>
        <dbReference type="ChEBI" id="CHEBI:30616"/>
    </ligand>
</feature>
<dbReference type="RefSeq" id="WP_026161945.1">
    <property type="nucleotide sequence ID" value="NZ_LS483343.1"/>
</dbReference>
<reference evidence="10 11" key="1">
    <citation type="submission" date="2018-06" db="EMBL/GenBank/DDBJ databases">
        <authorList>
            <consortium name="Pathogen Informatics"/>
            <person name="Doyle S."/>
        </authorList>
    </citation>
    <scope>NUCLEOTIDE SEQUENCE [LARGE SCALE GENOMIC DNA]</scope>
    <source>
        <strain evidence="10 11">NCTC12278</strain>
    </source>
</reference>
<evidence type="ECO:0000259" key="9">
    <source>
        <dbReference type="SMART" id="SM00977"/>
    </source>
</evidence>
<dbReference type="Pfam" id="PF11734">
    <property type="entry name" value="TilS_C"/>
    <property type="match status" value="1"/>
</dbReference>
<keyword evidence="5 8" id="KW-0547">Nucleotide-binding</keyword>
<dbReference type="NCBIfam" id="TIGR02433">
    <property type="entry name" value="lysidine_TilS_C"/>
    <property type="match status" value="1"/>
</dbReference>
<keyword evidence="6 8" id="KW-0067">ATP-binding</keyword>
<keyword evidence="11" id="KW-1185">Reference proteome</keyword>
<gene>
    <name evidence="8 10" type="primary">tilS</name>
    <name evidence="10" type="ORF">NCTC12278_00012</name>
</gene>
<dbReference type="OrthoDB" id="9807403at2"/>
<comment type="similarity">
    <text evidence="8">Belongs to the tRNA(Ile)-lysidine synthase family.</text>
</comment>
<evidence type="ECO:0000256" key="3">
    <source>
        <dbReference type="ARBA" id="ARBA00022598"/>
    </source>
</evidence>
<evidence type="ECO:0000313" key="10">
    <source>
        <dbReference type="EMBL" id="SQF38040.1"/>
    </source>
</evidence>
<dbReference type="SMART" id="SM00977">
    <property type="entry name" value="TilS_C"/>
    <property type="match status" value="1"/>
</dbReference>
<keyword evidence="4 8" id="KW-0819">tRNA processing</keyword>
<evidence type="ECO:0000256" key="1">
    <source>
        <dbReference type="ARBA" id="ARBA00004496"/>
    </source>
</evidence>
<comment type="subcellular location">
    <subcellularLocation>
        <location evidence="1 8">Cytoplasm</location>
    </subcellularLocation>
</comment>
<organism evidence="10 11">
    <name type="scientific">Streptococcus ferus</name>
    <dbReference type="NCBI Taxonomy" id="1345"/>
    <lineage>
        <taxon>Bacteria</taxon>
        <taxon>Bacillati</taxon>
        <taxon>Bacillota</taxon>
        <taxon>Bacilli</taxon>
        <taxon>Lactobacillales</taxon>
        <taxon>Streptococcaceae</taxon>
        <taxon>Streptococcus</taxon>
    </lineage>
</organism>
<keyword evidence="3 8" id="KW-0436">Ligase</keyword>
<dbReference type="InterPro" id="IPR012094">
    <property type="entry name" value="tRNA_Ile_lys_synt"/>
</dbReference>
<dbReference type="InterPro" id="IPR014729">
    <property type="entry name" value="Rossmann-like_a/b/a_fold"/>
</dbReference>
<dbReference type="InterPro" id="IPR012795">
    <property type="entry name" value="tRNA_Ile_lys_synt_N"/>
</dbReference>
<dbReference type="EMBL" id="LS483343">
    <property type="protein sequence ID" value="SQF38040.1"/>
    <property type="molecule type" value="Genomic_DNA"/>
</dbReference>
<comment type="function">
    <text evidence="8">Ligates lysine onto the cytidine present at position 34 of the AUA codon-specific tRNA(Ile) that contains the anticodon CAU, in an ATP-dependent manner. Cytidine is converted to lysidine, thus changing the amino acid specificity of the tRNA from methionine to isoleucine.</text>
</comment>
<dbReference type="PANTHER" id="PTHR43033:SF1">
    <property type="entry name" value="TRNA(ILE)-LYSIDINE SYNTHASE-RELATED"/>
    <property type="match status" value="1"/>
</dbReference>
<dbReference type="PANTHER" id="PTHR43033">
    <property type="entry name" value="TRNA(ILE)-LYSIDINE SYNTHASE-RELATED"/>
    <property type="match status" value="1"/>
</dbReference>
<evidence type="ECO:0000256" key="6">
    <source>
        <dbReference type="ARBA" id="ARBA00022840"/>
    </source>
</evidence>
<comment type="domain">
    <text evidence="8">The N-terminal region contains the highly conserved SGGXDS motif, predicted to be a P-loop motif involved in ATP binding.</text>
</comment>
<evidence type="ECO:0000256" key="2">
    <source>
        <dbReference type="ARBA" id="ARBA00022490"/>
    </source>
</evidence>
<dbReference type="CDD" id="cd01992">
    <property type="entry name" value="TilS_N"/>
    <property type="match status" value="1"/>
</dbReference>